<comment type="caution">
    <text evidence="4">The sequence shown here is derived from an EMBL/GenBank/DDBJ whole genome shotgun (WGS) entry which is preliminary data.</text>
</comment>
<organism evidence="4 5">
    <name type="scientific">Hominiventricola aquisgranensis</name>
    <dbReference type="NCBI Taxonomy" id="3133164"/>
    <lineage>
        <taxon>Bacteria</taxon>
        <taxon>Bacillati</taxon>
        <taxon>Bacillota</taxon>
        <taxon>Clostridia</taxon>
        <taxon>Lachnospirales</taxon>
        <taxon>Lachnospiraceae</taxon>
        <taxon>Hominiventricola</taxon>
    </lineage>
</organism>
<dbReference type="RefSeq" id="WP_349144539.1">
    <property type="nucleotide sequence ID" value="NZ_JBBMFC010000015.1"/>
</dbReference>
<keyword evidence="3" id="KW-0732">Signal</keyword>
<comment type="subcellular location">
    <subcellularLocation>
        <location evidence="1">Cell envelope</location>
    </subcellularLocation>
</comment>
<protein>
    <submittedName>
        <fullName evidence="4">InlB B-repeat-containing protein</fullName>
    </submittedName>
</protein>
<dbReference type="Pfam" id="PF09479">
    <property type="entry name" value="Flg_new"/>
    <property type="match status" value="1"/>
</dbReference>
<evidence type="ECO:0000256" key="3">
    <source>
        <dbReference type="SAM" id="SignalP"/>
    </source>
</evidence>
<proteinExistence type="predicted"/>
<accession>A0ABV1I3E9</accession>
<keyword evidence="2" id="KW-0812">Transmembrane</keyword>
<dbReference type="EMBL" id="JBBMFC010000015">
    <property type="protein sequence ID" value="MEQ2579119.1"/>
    <property type="molecule type" value="Genomic_DNA"/>
</dbReference>
<feature type="transmembrane region" description="Helical" evidence="2">
    <location>
        <begin position="1317"/>
        <end position="1338"/>
    </location>
</feature>
<dbReference type="InterPro" id="IPR013378">
    <property type="entry name" value="InlB-like_B-rpt"/>
</dbReference>
<feature type="signal peptide" evidence="3">
    <location>
        <begin position="1"/>
        <end position="25"/>
    </location>
</feature>
<evidence type="ECO:0000256" key="1">
    <source>
        <dbReference type="ARBA" id="ARBA00004196"/>
    </source>
</evidence>
<dbReference type="Proteomes" id="UP001470288">
    <property type="component" value="Unassembled WGS sequence"/>
</dbReference>
<name>A0ABV1I3E9_9FIRM</name>
<sequence length="1349" mass="144239">MKKRILSGLLVAAMLLASLPTAAFAADDTNVEAPDTGETQTILPQSEEDAEQSTVTAPSYEVSLPTAAFAADDTNAEAPDTGETQTILPKSEENAEQSTVTAPSYEVSLPTAAFAADDTNAEAPDTGETQTILPQSEEDAEQSTVTAPSYEVSTTAELSTVLTNIAASTEDEATIVLKADITLSNDATSGYISFGANGKHITVKSDEGEMKKLSFPSYGVLTGDCTFDNVNVTGSRLFCNGYRTIFTENGQIHLNETLYGGGYQTTVASTYVVIAASGYINPTSYSGLHDVIGGSYQGSVEGDTYLEITGDIQMQGGNHLNPGCMKGDGTSGDGAGVSNVYVGGNATLIYDNKSSTAFPAIEGTYGCEMKGDVTLDVRAGCVAGIVGTEAPLEESIIRGNLHIIAGNPAYENTNRILRLGSNWPIVGAGNSYALYPGVEGNYTVDGNITIDTYENAWAWDKGTTPDSYDLPEIYGALRGNVGGNITINAHGSHVQNIFGASDSVVQGSVTVNATDVELKNSEYNTEYDEGYIFGLWERGVPATANGPVTVTVNGGDVGLVMATDQETVPAGSSINVTGKPKIRTGIRGTQASSYSTEFPVANVYACEATIPFIKMMSQVNITNNSNVTAHIMSSNAGLMVEEGSSLTTDNGQVWIWGDTVINGTWEQLHSQTANYNDIFVNGATQIGSNGHLINHGTSNLKGAVTNDGVMALMGSAYLQNDYTATNGELRLPTIAPGANYDTGTIPVQIKGLSTGTTTVNTVDPADWQTLKKPALGDNYILSKKNTDSPAQNVFVLGNADAVGDGWFLKRMADADGSNDYYMWQVASGIRVIFDKNGGDTEASPRIMSQEKVAGSANHFDLPTTNPTRTGYLFNGWNTKADGTGDAFTATTDVKNNMTVYAQWKPDEAYAAVKIAPMNLTVYVGGDGYHGVIGQDGKFAANDLPEIGFYITLPDDINTMLGGTDETPVDLSGKLRLTSDDDNGTMRSWSLELYSDESKSHVRENGRRVYIYKLRQIDDGEENVPRVQFTRADGSVMADSKFQALLTDQFRNYKISVYQGLLDEQIYKATLTADGQTFTLPIKLGTGTLKVRGNNDMTYRAIENNTLPSVNPQEKDIMLVSTAQTDTQYYINNSGISASSDGVKLMVDHSLDDALLSAYINRTSNTEGKYSYQFRYLDLVDTSDGNIYVTMGAGQKMNLYWPVPSDAKSNSEFHIIHFKGIDRDSDADVNELLTTRIPEKLTCETVTIGGQKFVKFAVDSFSPFALLYEKDTSTPTQPSGGGGISDGKTAVAAFTNTKDSDAPEQPVNPPKTGDTMNLGLWISLMGLSLAGLFISLVVVKKNSYHGKRTK</sequence>
<keyword evidence="5" id="KW-1185">Reference proteome</keyword>
<keyword evidence="2" id="KW-0472">Membrane</keyword>
<keyword evidence="2" id="KW-1133">Transmembrane helix</keyword>
<dbReference type="Gene3D" id="2.60.40.4270">
    <property type="entry name" value="Listeria-Bacteroides repeat domain"/>
    <property type="match status" value="1"/>
</dbReference>
<feature type="chain" id="PRO_5045570836" evidence="3">
    <location>
        <begin position="26"/>
        <end position="1349"/>
    </location>
</feature>
<evidence type="ECO:0000313" key="4">
    <source>
        <dbReference type="EMBL" id="MEQ2579119.1"/>
    </source>
</evidence>
<dbReference type="NCBIfam" id="TIGR02543">
    <property type="entry name" value="List_Bact_rpt"/>
    <property type="match status" value="1"/>
</dbReference>
<reference evidence="4 5" key="1">
    <citation type="submission" date="2024-03" db="EMBL/GenBank/DDBJ databases">
        <title>Human intestinal bacterial collection.</title>
        <authorList>
            <person name="Pauvert C."/>
            <person name="Hitch T.C.A."/>
            <person name="Clavel T."/>
        </authorList>
    </citation>
    <scope>NUCLEOTIDE SEQUENCE [LARGE SCALE GENOMIC DNA]</scope>
    <source>
        <strain evidence="4 5">CLA-AA-H78B</strain>
    </source>
</reference>
<evidence type="ECO:0000313" key="5">
    <source>
        <dbReference type="Proteomes" id="UP001470288"/>
    </source>
</evidence>
<evidence type="ECO:0000256" key="2">
    <source>
        <dbReference type="SAM" id="Phobius"/>
    </source>
</evidence>
<gene>
    <name evidence="4" type="ORF">WMO62_09790</name>
</gene>
<dbReference type="InterPro" id="IPR042229">
    <property type="entry name" value="Listeria/Bacterioides_rpt_sf"/>
</dbReference>